<dbReference type="GO" id="GO:0005886">
    <property type="term" value="C:plasma membrane"/>
    <property type="evidence" value="ECO:0007669"/>
    <property type="project" value="UniProtKB-SubCell"/>
</dbReference>
<evidence type="ECO:0000256" key="5">
    <source>
        <dbReference type="ARBA" id="ARBA00023136"/>
    </source>
</evidence>
<feature type="region of interest" description="Disordered" evidence="6">
    <location>
        <begin position="78"/>
        <end position="98"/>
    </location>
</feature>
<feature type="transmembrane region" description="Helical" evidence="7">
    <location>
        <begin position="220"/>
        <end position="237"/>
    </location>
</feature>
<dbReference type="PANTHER" id="PTHR36115">
    <property type="entry name" value="PROLINE-RICH ANTIGEN HOMOLOG-RELATED"/>
    <property type="match status" value="1"/>
</dbReference>
<name>A0A0G0HV18_9BACT</name>
<dbReference type="InterPro" id="IPR051791">
    <property type="entry name" value="Pra-immunoreactive"/>
</dbReference>
<evidence type="ECO:0000256" key="4">
    <source>
        <dbReference type="ARBA" id="ARBA00022989"/>
    </source>
</evidence>
<evidence type="ECO:0000256" key="2">
    <source>
        <dbReference type="ARBA" id="ARBA00022475"/>
    </source>
</evidence>
<dbReference type="AlphaFoldDB" id="A0A0G0HV18"/>
<keyword evidence="5 7" id="KW-0472">Membrane</keyword>
<gene>
    <name evidence="9" type="ORF">US67_C0062G0004</name>
</gene>
<dbReference type="EMBL" id="LBTW01000062">
    <property type="protein sequence ID" value="KKQ47013.1"/>
    <property type="molecule type" value="Genomic_DNA"/>
</dbReference>
<evidence type="ECO:0000256" key="3">
    <source>
        <dbReference type="ARBA" id="ARBA00022692"/>
    </source>
</evidence>
<feature type="domain" description="RDD" evidence="8">
    <location>
        <begin position="101"/>
        <end position="251"/>
    </location>
</feature>
<evidence type="ECO:0000256" key="6">
    <source>
        <dbReference type="SAM" id="MobiDB-lite"/>
    </source>
</evidence>
<sequence>MENKKNKPADGSDTQTGKAETDLTSQNKYPGFDMGGDNYSNKKPSETSNLTSPPPDGQENTDDLTPEPLSVQTAVIAENPQDQSGSTSISSTSSNSSSAGYASIKRRYFASFIDGLIVGTVSVILNLPMYVSQFQNIVALYNVSDPSLYQDKFEVPFGNSSNPVYNILSIVAFLFGIAYPIYFIGKKGATPGKKLFKIKVVDIEKRETPGYLKAFLRETVGKFISAIFFGIGYVWAFKDKDKQTWHDKIAGTVVIENK</sequence>
<evidence type="ECO:0000313" key="10">
    <source>
        <dbReference type="Proteomes" id="UP000034366"/>
    </source>
</evidence>
<evidence type="ECO:0000313" key="9">
    <source>
        <dbReference type="EMBL" id="KKQ47013.1"/>
    </source>
</evidence>
<protein>
    <submittedName>
        <fullName evidence="9">RDD domain-containing protein</fullName>
    </submittedName>
</protein>
<reference evidence="9 10" key="1">
    <citation type="journal article" date="2015" name="Nature">
        <title>rRNA introns, odd ribosomes, and small enigmatic genomes across a large radiation of phyla.</title>
        <authorList>
            <person name="Brown C.T."/>
            <person name="Hug L.A."/>
            <person name="Thomas B.C."/>
            <person name="Sharon I."/>
            <person name="Castelle C.J."/>
            <person name="Singh A."/>
            <person name="Wilkins M.J."/>
            <person name="Williams K.H."/>
            <person name="Banfield J.F."/>
        </authorList>
    </citation>
    <scope>NUCLEOTIDE SEQUENCE [LARGE SCALE GENOMIC DNA]</scope>
</reference>
<dbReference type="InterPro" id="IPR010432">
    <property type="entry name" value="RDD"/>
</dbReference>
<feature type="compositionally biased region" description="Polar residues" evidence="6">
    <location>
        <begin position="38"/>
        <end position="51"/>
    </location>
</feature>
<dbReference type="Pfam" id="PF06271">
    <property type="entry name" value="RDD"/>
    <property type="match status" value="1"/>
</dbReference>
<evidence type="ECO:0000259" key="8">
    <source>
        <dbReference type="Pfam" id="PF06271"/>
    </source>
</evidence>
<proteinExistence type="predicted"/>
<feature type="compositionally biased region" description="Basic and acidic residues" evidence="6">
    <location>
        <begin position="1"/>
        <end position="10"/>
    </location>
</feature>
<accession>A0A0G0HV18</accession>
<dbReference type="PANTHER" id="PTHR36115:SF4">
    <property type="entry name" value="MEMBRANE PROTEIN"/>
    <property type="match status" value="1"/>
</dbReference>
<keyword evidence="3 7" id="KW-0812">Transmembrane</keyword>
<keyword evidence="4 7" id="KW-1133">Transmembrane helix</keyword>
<dbReference type="Proteomes" id="UP000034366">
    <property type="component" value="Unassembled WGS sequence"/>
</dbReference>
<feature type="region of interest" description="Disordered" evidence="6">
    <location>
        <begin position="1"/>
        <end position="66"/>
    </location>
</feature>
<feature type="transmembrane region" description="Helical" evidence="7">
    <location>
        <begin position="108"/>
        <end position="131"/>
    </location>
</feature>
<comment type="caution">
    <text evidence="9">The sequence shown here is derived from an EMBL/GenBank/DDBJ whole genome shotgun (WGS) entry which is preliminary data.</text>
</comment>
<keyword evidence="2" id="KW-1003">Cell membrane</keyword>
<evidence type="ECO:0000256" key="1">
    <source>
        <dbReference type="ARBA" id="ARBA00004651"/>
    </source>
</evidence>
<comment type="subcellular location">
    <subcellularLocation>
        <location evidence="1">Cell membrane</location>
        <topology evidence="1">Multi-pass membrane protein</topology>
    </subcellularLocation>
</comment>
<feature type="compositionally biased region" description="Low complexity" evidence="6">
    <location>
        <begin position="84"/>
        <end position="98"/>
    </location>
</feature>
<feature type="transmembrane region" description="Helical" evidence="7">
    <location>
        <begin position="164"/>
        <end position="184"/>
    </location>
</feature>
<evidence type="ECO:0000256" key="7">
    <source>
        <dbReference type="SAM" id="Phobius"/>
    </source>
</evidence>
<feature type="compositionally biased region" description="Polar residues" evidence="6">
    <location>
        <begin position="12"/>
        <end position="28"/>
    </location>
</feature>
<organism evidence="9 10">
    <name type="scientific">Candidatus Woesebacteria bacterium GW2011_GWD1_38_10</name>
    <dbReference type="NCBI Taxonomy" id="1618592"/>
    <lineage>
        <taxon>Bacteria</taxon>
        <taxon>Candidatus Woeseibacteriota</taxon>
    </lineage>
</organism>